<dbReference type="Proteomes" id="UP000886865">
    <property type="component" value="Unassembled WGS sequence"/>
</dbReference>
<feature type="domain" description="Helix-turn-helix" evidence="1">
    <location>
        <begin position="7"/>
        <end position="56"/>
    </location>
</feature>
<dbReference type="SUPFAM" id="SSF46955">
    <property type="entry name" value="Putative DNA-binding domain"/>
    <property type="match status" value="1"/>
</dbReference>
<evidence type="ECO:0000313" key="2">
    <source>
        <dbReference type="EMBL" id="HIS73972.1"/>
    </source>
</evidence>
<dbReference type="Gene3D" id="1.10.260.40">
    <property type="entry name" value="lambda repressor-like DNA-binding domains"/>
    <property type="match status" value="1"/>
</dbReference>
<proteinExistence type="predicted"/>
<dbReference type="GO" id="GO:0003677">
    <property type="term" value="F:DNA binding"/>
    <property type="evidence" value="ECO:0007669"/>
    <property type="project" value="InterPro"/>
</dbReference>
<reference evidence="2" key="1">
    <citation type="submission" date="2020-10" db="EMBL/GenBank/DDBJ databases">
        <authorList>
            <person name="Gilroy R."/>
        </authorList>
    </citation>
    <scope>NUCLEOTIDE SEQUENCE</scope>
    <source>
        <strain evidence="2">CHK152-2871</strain>
    </source>
</reference>
<comment type="caution">
    <text evidence="2">The sequence shown here is derived from an EMBL/GenBank/DDBJ whole genome shotgun (WGS) entry which is preliminary data.</text>
</comment>
<dbReference type="AlphaFoldDB" id="A0A9D1JXS5"/>
<evidence type="ECO:0000259" key="1">
    <source>
        <dbReference type="Pfam" id="PF12728"/>
    </source>
</evidence>
<reference evidence="2" key="2">
    <citation type="journal article" date="2021" name="PeerJ">
        <title>Extensive microbial diversity within the chicken gut microbiome revealed by metagenomics and culture.</title>
        <authorList>
            <person name="Gilroy R."/>
            <person name="Ravi A."/>
            <person name="Getino M."/>
            <person name="Pursley I."/>
            <person name="Horton D.L."/>
            <person name="Alikhan N.F."/>
            <person name="Baker D."/>
            <person name="Gharbi K."/>
            <person name="Hall N."/>
            <person name="Watson M."/>
            <person name="Adriaenssens E.M."/>
            <person name="Foster-Nyarko E."/>
            <person name="Jarju S."/>
            <person name="Secka A."/>
            <person name="Antonio M."/>
            <person name="Oren A."/>
            <person name="Chaudhuri R.R."/>
            <person name="La Ragione R."/>
            <person name="Hildebrand F."/>
            <person name="Pallen M.J."/>
        </authorList>
    </citation>
    <scope>NUCLEOTIDE SEQUENCE</scope>
    <source>
        <strain evidence="2">CHK152-2871</strain>
    </source>
</reference>
<evidence type="ECO:0000313" key="3">
    <source>
        <dbReference type="Proteomes" id="UP000886865"/>
    </source>
</evidence>
<dbReference type="InterPro" id="IPR010982">
    <property type="entry name" value="Lambda_DNA-bd_dom_sf"/>
</dbReference>
<gene>
    <name evidence="2" type="ORF">IAA86_03010</name>
</gene>
<organism evidence="2 3">
    <name type="scientific">Candidatus Galligastranaerophilus intestinavium</name>
    <dbReference type="NCBI Taxonomy" id="2840836"/>
    <lineage>
        <taxon>Bacteria</taxon>
        <taxon>Candidatus Galligastranaerophilus</taxon>
    </lineage>
</organism>
<dbReference type="EMBL" id="DVJQ01000025">
    <property type="protein sequence ID" value="HIS73972.1"/>
    <property type="molecule type" value="Genomic_DNA"/>
</dbReference>
<name>A0A9D1JXS5_9BACT</name>
<accession>A0A9D1JXS5</accession>
<sequence>MNMFNIMTIKEFAKAIGRGVSTIYDWKNNGTIPANCFKQIGSIWYVKIDEIKVFIAS</sequence>
<dbReference type="InterPro" id="IPR009061">
    <property type="entry name" value="DNA-bd_dom_put_sf"/>
</dbReference>
<dbReference type="Pfam" id="PF12728">
    <property type="entry name" value="HTH_17"/>
    <property type="match status" value="1"/>
</dbReference>
<dbReference type="InterPro" id="IPR041657">
    <property type="entry name" value="HTH_17"/>
</dbReference>
<protein>
    <submittedName>
        <fullName evidence="2">Helix-turn-helix domain-containing protein</fullName>
    </submittedName>
</protein>